<dbReference type="PANTHER" id="PTHR46211">
    <property type="entry name" value="GLYCEROPHOSPHORYL DIESTER PHOSPHODIESTERASE"/>
    <property type="match status" value="1"/>
</dbReference>
<dbReference type="PROSITE" id="PS50007">
    <property type="entry name" value="PIPLC_X_DOMAIN"/>
    <property type="match status" value="1"/>
</dbReference>
<evidence type="ECO:0000313" key="5">
    <source>
        <dbReference type="Proteomes" id="UP000183788"/>
    </source>
</evidence>
<dbReference type="SUPFAM" id="SSF51695">
    <property type="entry name" value="PLC-like phosphodiesterases"/>
    <property type="match status" value="1"/>
</dbReference>
<sequence>MKSLLGSILMLVSLAASAQFDVQAHRGGRALMPENTIPAMKHAIDLGARTLELDCVISADKKVVVSHDLYMSADFMRTPEGKDIEKVNEQSYKLYTMPYDSIRKYDAGTKPHKDFPKQVKMKTYKPLLSELIDSVETYVKTHHLKPVYYNMETKCSPDGDGTFHPAPDEFVALMMKVIKDKGIQHRVTVQSFDIRTLQVIHKLYPEQKLALLVYGKESFETNLAQLGFSPDIYSPYSALVTKDLVTTAHHKNVQVLPWTVNDPQDMQKMIDLGVDGIITDDPEALVKLAGSYQKK</sequence>
<dbReference type="Pfam" id="PF03009">
    <property type="entry name" value="GDPD"/>
    <property type="match status" value="1"/>
</dbReference>
<dbReference type="PROSITE" id="PS51704">
    <property type="entry name" value="GP_PDE"/>
    <property type="match status" value="1"/>
</dbReference>
<feature type="chain" id="PRO_5013312624" evidence="1">
    <location>
        <begin position="19"/>
        <end position="295"/>
    </location>
</feature>
<dbReference type="GO" id="GO:0008081">
    <property type="term" value="F:phosphoric diester hydrolase activity"/>
    <property type="evidence" value="ECO:0007669"/>
    <property type="project" value="InterPro"/>
</dbReference>
<proteinExistence type="predicted"/>
<dbReference type="Gene3D" id="3.20.20.190">
    <property type="entry name" value="Phosphatidylinositol (PI) phosphodiesterase"/>
    <property type="match status" value="1"/>
</dbReference>
<name>A0A1K1S6D1_9BACT</name>
<dbReference type="AlphaFoldDB" id="A0A1K1S6D1"/>
<dbReference type="InterPro" id="IPR017946">
    <property type="entry name" value="PLC-like_Pdiesterase_TIM-brl"/>
</dbReference>
<dbReference type="PANTHER" id="PTHR46211:SF14">
    <property type="entry name" value="GLYCEROPHOSPHODIESTER PHOSPHODIESTERASE"/>
    <property type="match status" value="1"/>
</dbReference>
<dbReference type="RefSeq" id="WP_072363846.1">
    <property type="nucleotide sequence ID" value="NZ_CP139972.1"/>
</dbReference>
<dbReference type="EMBL" id="CP140154">
    <property type="protein sequence ID" value="WQG92239.1"/>
    <property type="molecule type" value="Genomic_DNA"/>
</dbReference>
<dbReference type="GO" id="GO:0006629">
    <property type="term" value="P:lipid metabolic process"/>
    <property type="evidence" value="ECO:0007669"/>
    <property type="project" value="InterPro"/>
</dbReference>
<dbReference type="InterPro" id="IPR030395">
    <property type="entry name" value="GP_PDE_dom"/>
</dbReference>
<dbReference type="OrthoDB" id="384721at2"/>
<feature type="signal peptide" evidence="1">
    <location>
        <begin position="1"/>
        <end position="18"/>
    </location>
</feature>
<evidence type="ECO:0000313" key="6">
    <source>
        <dbReference type="Proteomes" id="UP001326715"/>
    </source>
</evidence>
<evidence type="ECO:0000313" key="4">
    <source>
        <dbReference type="EMBL" id="WQG92239.1"/>
    </source>
</evidence>
<feature type="domain" description="GP-PDE" evidence="2">
    <location>
        <begin position="20"/>
        <end position="289"/>
    </location>
</feature>
<organism evidence="3 5">
    <name type="scientific">Chitinophaga sancti</name>
    <dbReference type="NCBI Taxonomy" id="1004"/>
    <lineage>
        <taxon>Bacteria</taxon>
        <taxon>Pseudomonadati</taxon>
        <taxon>Bacteroidota</taxon>
        <taxon>Chitinophagia</taxon>
        <taxon>Chitinophagales</taxon>
        <taxon>Chitinophagaceae</taxon>
        <taxon>Chitinophaga</taxon>
    </lineage>
</organism>
<protein>
    <submittedName>
        <fullName evidence="4">Glycerophosphodiester phosphodiesterase family protein</fullName>
    </submittedName>
    <submittedName>
        <fullName evidence="3">Glycerophosphoryl diester phosphodiesterase</fullName>
    </submittedName>
</protein>
<reference evidence="3 5" key="1">
    <citation type="submission" date="2016-11" db="EMBL/GenBank/DDBJ databases">
        <authorList>
            <person name="Jaros S."/>
            <person name="Januszkiewicz K."/>
            <person name="Wedrychowicz H."/>
        </authorList>
    </citation>
    <scope>NUCLEOTIDE SEQUENCE [LARGE SCALE GENOMIC DNA]</scope>
    <source>
        <strain evidence="3 5">DSM 784</strain>
    </source>
</reference>
<keyword evidence="6" id="KW-1185">Reference proteome</keyword>
<dbReference type="Proteomes" id="UP001326715">
    <property type="component" value="Chromosome"/>
</dbReference>
<dbReference type="EMBL" id="FPIZ01000018">
    <property type="protein sequence ID" value="SFW79984.1"/>
    <property type="molecule type" value="Genomic_DNA"/>
</dbReference>
<evidence type="ECO:0000259" key="2">
    <source>
        <dbReference type="PROSITE" id="PS51704"/>
    </source>
</evidence>
<dbReference type="Proteomes" id="UP000183788">
    <property type="component" value="Unassembled WGS sequence"/>
</dbReference>
<evidence type="ECO:0000256" key="1">
    <source>
        <dbReference type="SAM" id="SignalP"/>
    </source>
</evidence>
<evidence type="ECO:0000313" key="3">
    <source>
        <dbReference type="EMBL" id="SFW79984.1"/>
    </source>
</evidence>
<dbReference type="STRING" id="1004.SAMN05661012_04878"/>
<gene>
    <name evidence="3" type="ORF">SAMN05661012_04878</name>
    <name evidence="4" type="ORF">SR876_12045</name>
</gene>
<reference evidence="4 6" key="2">
    <citation type="submission" date="2023-11" db="EMBL/GenBank/DDBJ databases">
        <title>MicrobeMod: A computational toolkit for identifying prokaryotic methylation and restriction-modification with nanopore sequencing.</title>
        <authorList>
            <person name="Crits-Christoph A."/>
            <person name="Kang S.C."/>
            <person name="Lee H."/>
            <person name="Ostrov N."/>
        </authorList>
    </citation>
    <scope>NUCLEOTIDE SEQUENCE [LARGE SCALE GENOMIC DNA]</scope>
    <source>
        <strain evidence="4 6">ATCC 23090</strain>
    </source>
</reference>
<keyword evidence="1" id="KW-0732">Signal</keyword>
<accession>A0A1K1S6D1</accession>